<dbReference type="Proteomes" id="UP001056978">
    <property type="component" value="Chromosome 12"/>
</dbReference>
<protein>
    <submittedName>
        <fullName evidence="1">Uncharacterized protein</fullName>
    </submittedName>
</protein>
<reference evidence="1" key="1">
    <citation type="submission" date="2022-06" db="EMBL/GenBank/DDBJ databases">
        <title>The First Complete Genome of the Simian Malaria Parasite Plasmodium brasilianum.</title>
        <authorList>
            <person name="Bajic M."/>
            <person name="Ravishankar S."/>
        </authorList>
    </citation>
    <scope>NUCLEOTIDE SEQUENCE</scope>
    <source>
        <strain evidence="1">Bolivian I</strain>
    </source>
</reference>
<keyword evidence="2" id="KW-1185">Reference proteome</keyword>
<name>A0ACB9Y5B5_PLABR</name>
<accession>A0ACB9Y5B5</accession>
<organism evidence="1 2">
    <name type="scientific">Plasmodium brasilianum</name>
    <dbReference type="NCBI Taxonomy" id="5824"/>
    <lineage>
        <taxon>Eukaryota</taxon>
        <taxon>Sar</taxon>
        <taxon>Alveolata</taxon>
        <taxon>Apicomplexa</taxon>
        <taxon>Aconoidasida</taxon>
        <taxon>Haemosporida</taxon>
        <taxon>Plasmodiidae</taxon>
        <taxon>Plasmodium</taxon>
        <taxon>Plasmodium (Plasmodium)</taxon>
    </lineage>
</organism>
<gene>
    <name evidence="1" type="ORF">MKS88_004579</name>
</gene>
<dbReference type="EMBL" id="CM043780">
    <property type="protein sequence ID" value="KAI4836775.1"/>
    <property type="molecule type" value="Genomic_DNA"/>
</dbReference>
<comment type="caution">
    <text evidence="1">The sequence shown here is derived from an EMBL/GenBank/DDBJ whole genome shotgun (WGS) entry which is preliminary data.</text>
</comment>
<proteinExistence type="predicted"/>
<sequence>MSTGWNFNFNQKYAKRKKKEELRYIKLFNKKGLKTSREKNDLFREGLNCGPAGRNALIRWIEYNYELKNEEENGYPAVSACKVWQNTQSFQDITLSGLVDFLKFLNIPKHITYKNVFDNYLSLKFISKVKSIENSQKCLTKLAKKMILMFQVREIQPLFSMLLEKIDVIPLGILNILIEETPAAKYFYKITSIKVRRKIWVLCPDKFYEEVEHIIEEIILRMKLRSTYDETITNLINEIIELIGEENEKTFLYNLCIHIIRLKCLQSILNEKENFSYDALPDTVSRRGQQSKVEPHDDKMSPIKTKMHNIINEESVSPKNNTIKKEHSEIDETICEMMLNSNCSSSSISDNINNKLKRLEICFDKIMNKNEKYEKNSWRYNDNSKLYFIALREYSQYNTSFQYLKKRKNKEIHDEGNIRRMMKNNNISLNNDKNKRRDICINNNNYSNNYYEPKSSQKRSLIISEEKKKMKKVKMNSNSFNEVNIFKKGCYSMEKSRSENKNKYAPMKEVEKEEDGSVMGKRGKNNSNCIGVNNVKEKEKKEVSTQNYTDNMSHKRNMNENHQKKTLLPFDNMFYSNLRILLCLQYKEKYNVKDEEMLVIDKYFYIVEFINNIIRDGILNFSNEIKANDIIKKTKNYIRINNIDDLCEYSLLFNNIHLKFCIIEGICFYFYKSNFDILTQKNNMNFWTSLFYFGIYNNFFSLIKYAIDKIEYKDRKKKVKNLFEQRRKIMLNENEQHKHKYCSENIHQTLIEQRKVEEKLTDDSVEKDTNDESEVNDSEGRAESKHGYEQIEYCAEVKDYCCGDSVPCETYINDVESKESYRNSPNMHNSVVNEYDSNVNSYYEEDICYDKLYNKKERENQERAHFKYMQCQEEEEEEEEEEADEVDEVDEEVDEADEEADEEDEEDEEEEEEDEEDEEEKEEKEEEDEEDEEEEEDEEGEDEEGEDEEEEEDEEDEEGEDEHEENEDEENEEEEKEEEENEEEAEEEKVADEQEDESVEEDKEEMEKVYDRYHYKQEKIKLSPFSSKLQINNPYGWKKKKRYRDSYFKVEAQDLKNLSKVKAEFTTNNAITLEDIKNIKYKLFPNNCKDSYFKIPLISVLKYIVNPINGQSTFLSFFNFFEEDNSNIEELKSDKEKNSILLLSALLNIPQIDYIKIKNFFTIIDEFFYLEKTNFRNTSNGSNMKDVVFVPENMNEVKRVGANKKTWAPNDIFIRDSNYYNDHCRMDKEKLESNTTTFTYTTTTSATTATTASINNNYNMRTSRNDAFSEMSYKRDLLKSNCEYVSNFEKEIKWVKYNEEKINNSDGKSNNIALLRDKNTFDSIGKKLVNHIKDMNKAISGNQFLINNNISSLCEYLNDISSADSSNNDMNEQNASAMHGSNSMNSTINANNVNPMNGGMTLLKGELGATSKKVTKENNICSISLFCEITNEIVHKLTKCKGTTSTSTSRATTINKYLPYILKICFLNLDFLKGEKLINMYIKYMYLYEYLYHMILNRILYISTVKSFPFLQNIILKELHFYFEDFKNRKVKNLWKFYLYVHTLIDINKNKNSLITKLFHNNAIEYFIKLFYSISFYNPAFSVLFLKLIETPLFYRNIENKREEILQNLWIGTHERSFANMSPNKKCRIEYKFWLDSYKKFSER</sequence>
<evidence type="ECO:0000313" key="2">
    <source>
        <dbReference type="Proteomes" id="UP001056978"/>
    </source>
</evidence>
<evidence type="ECO:0000313" key="1">
    <source>
        <dbReference type="EMBL" id="KAI4836775.1"/>
    </source>
</evidence>